<keyword evidence="10" id="KW-1185">Reference proteome</keyword>
<evidence type="ECO:0000256" key="5">
    <source>
        <dbReference type="ARBA" id="ARBA00022989"/>
    </source>
</evidence>
<name>A0A0B6S7G8_BURPL</name>
<feature type="transmembrane region" description="Helical" evidence="7">
    <location>
        <begin position="253"/>
        <end position="276"/>
    </location>
</feature>
<keyword evidence="3" id="KW-1003">Cell membrane</keyword>
<evidence type="ECO:0000256" key="3">
    <source>
        <dbReference type="ARBA" id="ARBA00022475"/>
    </source>
</evidence>
<sequence length="413" mass="43569">MSILSRIVALPPVARLILVFQLLINAGSFMVIPYLAVYVVKDIGLSVAFAGIVLTVKSACQRGLILYGGYLADRYGEFAAIVLGNLLRIASYLGLALFTHDAGLLVSAALLGGSAALFIPASKSVLAKVVGDDQLHFAYATRNVFNNLGVAVGGILGGVLMRLSPTMIFLAAAAIQAMVLAFFVASSRDATRSRTESARARPAASAPAYSFGTALREILHNRGFLAMSAVNLVFYAIYMQLELTLPLHANQQYGLAASGLIFTINAVVIIALQLPLTQWLARHCSDHSMLAAGFAIVGASFGGFAGLVGPLWFGLMIAVYTIGEMIIDPIIDAAANRTIPRAYAGTVFGMLGLTALLGSLLGGTLGGEYYARLASKSLYWGGYAVLSFAACAVLGWVALRRHPVLSRQSDRAT</sequence>
<reference evidence="10" key="1">
    <citation type="submission" date="2011-03" db="EMBL/GenBank/DDBJ databases">
        <authorList>
            <person name="Voget S."/>
            <person name="Streit W.R."/>
            <person name="Jaeger K.E."/>
            <person name="Daniel R."/>
        </authorList>
    </citation>
    <scope>NUCLEOTIDE SEQUENCE [LARGE SCALE GENOMIC DNA]</scope>
    <source>
        <strain evidence="10">PG1</strain>
    </source>
</reference>
<keyword evidence="4 7" id="KW-0812">Transmembrane</keyword>
<dbReference type="SUPFAM" id="SSF103473">
    <property type="entry name" value="MFS general substrate transporter"/>
    <property type="match status" value="1"/>
</dbReference>
<evidence type="ECO:0000259" key="8">
    <source>
        <dbReference type="PROSITE" id="PS50850"/>
    </source>
</evidence>
<feature type="domain" description="Major facilitator superfamily (MFS) profile" evidence="8">
    <location>
        <begin position="14"/>
        <end position="407"/>
    </location>
</feature>
<evidence type="ECO:0000256" key="7">
    <source>
        <dbReference type="SAM" id="Phobius"/>
    </source>
</evidence>
<accession>A0A0B6S7G8</accession>
<keyword evidence="5 7" id="KW-1133">Transmembrane helix</keyword>
<evidence type="ECO:0000256" key="6">
    <source>
        <dbReference type="ARBA" id="ARBA00023136"/>
    </source>
</evidence>
<comment type="subcellular location">
    <subcellularLocation>
        <location evidence="1">Cell membrane</location>
        <topology evidence="1">Multi-pass membrane protein</topology>
    </subcellularLocation>
</comment>
<feature type="transmembrane region" description="Helical" evidence="7">
    <location>
        <begin position="12"/>
        <end position="37"/>
    </location>
</feature>
<evidence type="ECO:0000256" key="2">
    <source>
        <dbReference type="ARBA" id="ARBA00022448"/>
    </source>
</evidence>
<evidence type="ECO:0000313" key="10">
    <source>
        <dbReference type="Proteomes" id="UP000031838"/>
    </source>
</evidence>
<dbReference type="PROSITE" id="PS50850">
    <property type="entry name" value="MFS"/>
    <property type="match status" value="1"/>
</dbReference>
<keyword evidence="6 7" id="KW-0472">Membrane</keyword>
<feature type="transmembrane region" description="Helical" evidence="7">
    <location>
        <begin position="288"/>
        <end position="305"/>
    </location>
</feature>
<feature type="transmembrane region" description="Helical" evidence="7">
    <location>
        <begin position="167"/>
        <end position="185"/>
    </location>
</feature>
<reference evidence="9 10" key="2">
    <citation type="journal article" date="2016" name="Appl. Microbiol. Biotechnol.">
        <title>Mutations improving production and secretion of extracellular lipase by Burkholderia glumae PG1.</title>
        <authorList>
            <person name="Knapp A."/>
            <person name="Voget S."/>
            <person name="Gao R."/>
            <person name="Zaburannyi N."/>
            <person name="Krysciak D."/>
            <person name="Breuer M."/>
            <person name="Hauer B."/>
            <person name="Streit W.R."/>
            <person name="Muller R."/>
            <person name="Daniel R."/>
            <person name="Jaeger K.E."/>
        </authorList>
    </citation>
    <scope>NUCLEOTIDE SEQUENCE [LARGE SCALE GENOMIC DNA]</scope>
    <source>
        <strain evidence="9 10">PG1</strain>
    </source>
</reference>
<dbReference type="Pfam" id="PF07690">
    <property type="entry name" value="MFS_1"/>
    <property type="match status" value="1"/>
</dbReference>
<feature type="transmembrane region" description="Helical" evidence="7">
    <location>
        <begin position="104"/>
        <end position="122"/>
    </location>
</feature>
<feature type="transmembrane region" description="Helical" evidence="7">
    <location>
        <begin position="78"/>
        <end position="98"/>
    </location>
</feature>
<dbReference type="PANTHER" id="PTHR23517:SF2">
    <property type="entry name" value="MULTIDRUG RESISTANCE PROTEIN MDTH"/>
    <property type="match status" value="1"/>
</dbReference>
<dbReference type="PANTHER" id="PTHR23517">
    <property type="entry name" value="RESISTANCE PROTEIN MDTM, PUTATIVE-RELATED-RELATED"/>
    <property type="match status" value="1"/>
</dbReference>
<gene>
    <name evidence="9" type="ORF">BGL_2c01050</name>
</gene>
<dbReference type="KEGG" id="bgp:BGL_2c01050"/>
<evidence type="ECO:0000256" key="4">
    <source>
        <dbReference type="ARBA" id="ARBA00022692"/>
    </source>
</evidence>
<dbReference type="InterPro" id="IPR050171">
    <property type="entry name" value="MFS_Transporters"/>
</dbReference>
<feature type="transmembrane region" description="Helical" evidence="7">
    <location>
        <begin position="43"/>
        <end position="66"/>
    </location>
</feature>
<dbReference type="RefSeq" id="WP_042626884.1">
    <property type="nucleotide sequence ID" value="NZ_CP002581.1"/>
</dbReference>
<dbReference type="AlphaFoldDB" id="A0A0B6S7G8"/>
<dbReference type="EMBL" id="CP002581">
    <property type="protein sequence ID" value="AJK48201.1"/>
    <property type="molecule type" value="Genomic_DNA"/>
</dbReference>
<feature type="transmembrane region" description="Helical" evidence="7">
    <location>
        <begin position="223"/>
        <end position="241"/>
    </location>
</feature>
<proteinExistence type="predicted"/>
<evidence type="ECO:0000256" key="1">
    <source>
        <dbReference type="ARBA" id="ARBA00004651"/>
    </source>
</evidence>
<organism evidence="9 10">
    <name type="scientific">Burkholderia plantarii</name>
    <dbReference type="NCBI Taxonomy" id="41899"/>
    <lineage>
        <taxon>Bacteria</taxon>
        <taxon>Pseudomonadati</taxon>
        <taxon>Pseudomonadota</taxon>
        <taxon>Betaproteobacteria</taxon>
        <taxon>Burkholderiales</taxon>
        <taxon>Burkholderiaceae</taxon>
        <taxon>Burkholderia</taxon>
    </lineage>
</organism>
<feature type="transmembrane region" description="Helical" evidence="7">
    <location>
        <begin position="343"/>
        <end position="366"/>
    </location>
</feature>
<dbReference type="InterPro" id="IPR011701">
    <property type="entry name" value="MFS"/>
</dbReference>
<dbReference type="GO" id="GO:0022857">
    <property type="term" value="F:transmembrane transporter activity"/>
    <property type="evidence" value="ECO:0007669"/>
    <property type="project" value="InterPro"/>
</dbReference>
<dbReference type="GO" id="GO:0005886">
    <property type="term" value="C:plasma membrane"/>
    <property type="evidence" value="ECO:0007669"/>
    <property type="project" value="UniProtKB-SubCell"/>
</dbReference>
<dbReference type="InterPro" id="IPR020846">
    <property type="entry name" value="MFS_dom"/>
</dbReference>
<dbReference type="InterPro" id="IPR036259">
    <property type="entry name" value="MFS_trans_sf"/>
</dbReference>
<dbReference type="HOGENOM" id="CLU_001265_60_2_4"/>
<feature type="transmembrane region" description="Helical" evidence="7">
    <location>
        <begin position="143"/>
        <end position="161"/>
    </location>
</feature>
<protein>
    <submittedName>
        <fullName evidence="9">Major facilitator superfamily MFS-1 transporter</fullName>
    </submittedName>
</protein>
<dbReference type="Proteomes" id="UP000031838">
    <property type="component" value="Chromosome 2"/>
</dbReference>
<keyword evidence="2" id="KW-0813">Transport</keyword>
<dbReference type="Gene3D" id="1.20.1250.20">
    <property type="entry name" value="MFS general substrate transporter like domains"/>
    <property type="match status" value="1"/>
</dbReference>
<feature type="transmembrane region" description="Helical" evidence="7">
    <location>
        <begin position="378"/>
        <end position="399"/>
    </location>
</feature>
<evidence type="ECO:0000313" key="9">
    <source>
        <dbReference type="EMBL" id="AJK48201.1"/>
    </source>
</evidence>